<organism evidence="9 10">
    <name type="scientific">Clostridium neuense</name>
    <dbReference type="NCBI Taxonomy" id="1728934"/>
    <lineage>
        <taxon>Bacteria</taxon>
        <taxon>Bacillati</taxon>
        <taxon>Bacillota</taxon>
        <taxon>Clostridia</taxon>
        <taxon>Eubacteriales</taxon>
        <taxon>Clostridiaceae</taxon>
        <taxon>Clostridium</taxon>
    </lineage>
</organism>
<protein>
    <submittedName>
        <fullName evidence="9">MFS transporter</fullName>
    </submittedName>
</protein>
<keyword evidence="4 7" id="KW-0812">Transmembrane</keyword>
<feature type="transmembrane region" description="Helical" evidence="7">
    <location>
        <begin position="260"/>
        <end position="278"/>
    </location>
</feature>
<keyword evidence="3" id="KW-1003">Cell membrane</keyword>
<dbReference type="RefSeq" id="WP_406787209.1">
    <property type="nucleotide sequence ID" value="NZ_JBJIAA010000006.1"/>
</dbReference>
<keyword evidence="5 7" id="KW-1133">Transmembrane helix</keyword>
<feature type="transmembrane region" description="Helical" evidence="7">
    <location>
        <begin position="50"/>
        <end position="71"/>
    </location>
</feature>
<keyword evidence="2" id="KW-0813">Transport</keyword>
<dbReference type="Pfam" id="PF07690">
    <property type="entry name" value="MFS_1"/>
    <property type="match status" value="1"/>
</dbReference>
<keyword evidence="10" id="KW-1185">Reference proteome</keyword>
<dbReference type="PANTHER" id="PTHR43266:SF2">
    <property type="entry name" value="MAJOR FACILITATOR SUPERFAMILY (MFS) PROFILE DOMAIN-CONTAINING PROTEIN"/>
    <property type="match status" value="1"/>
</dbReference>
<evidence type="ECO:0000313" key="9">
    <source>
        <dbReference type="EMBL" id="MFL0250544.1"/>
    </source>
</evidence>
<dbReference type="InterPro" id="IPR011701">
    <property type="entry name" value="MFS"/>
</dbReference>
<comment type="caution">
    <text evidence="9">The sequence shown here is derived from an EMBL/GenBank/DDBJ whole genome shotgun (WGS) entry which is preliminary data.</text>
</comment>
<feature type="transmembrane region" description="Helical" evidence="7">
    <location>
        <begin position="285"/>
        <end position="304"/>
    </location>
</feature>
<name>A0ABW8THZ5_9CLOT</name>
<dbReference type="PROSITE" id="PS50850">
    <property type="entry name" value="MFS"/>
    <property type="match status" value="1"/>
</dbReference>
<dbReference type="SUPFAM" id="SSF103473">
    <property type="entry name" value="MFS general substrate transporter"/>
    <property type="match status" value="1"/>
</dbReference>
<feature type="transmembrane region" description="Helical" evidence="7">
    <location>
        <begin position="226"/>
        <end position="248"/>
    </location>
</feature>
<accession>A0ABW8THZ5</accession>
<evidence type="ECO:0000256" key="4">
    <source>
        <dbReference type="ARBA" id="ARBA00022692"/>
    </source>
</evidence>
<dbReference type="EMBL" id="JBJIAA010000006">
    <property type="protein sequence ID" value="MFL0250544.1"/>
    <property type="molecule type" value="Genomic_DNA"/>
</dbReference>
<dbReference type="PRINTS" id="PR01988">
    <property type="entry name" value="EXPORTERBACE"/>
</dbReference>
<dbReference type="InterPro" id="IPR020846">
    <property type="entry name" value="MFS_dom"/>
</dbReference>
<feature type="domain" description="Major facilitator superfamily (MFS) profile" evidence="8">
    <location>
        <begin position="12"/>
        <end position="402"/>
    </location>
</feature>
<keyword evidence="6 7" id="KW-0472">Membrane</keyword>
<evidence type="ECO:0000256" key="3">
    <source>
        <dbReference type="ARBA" id="ARBA00022475"/>
    </source>
</evidence>
<comment type="subcellular location">
    <subcellularLocation>
        <location evidence="1">Cell membrane</location>
        <topology evidence="1">Multi-pass membrane protein</topology>
    </subcellularLocation>
</comment>
<dbReference type="Gene3D" id="1.20.1250.20">
    <property type="entry name" value="MFS general substrate transporter like domains"/>
    <property type="match status" value="1"/>
</dbReference>
<gene>
    <name evidence="9" type="ORF">ACJDT4_08940</name>
</gene>
<feature type="transmembrane region" description="Helical" evidence="7">
    <location>
        <begin position="376"/>
        <end position="398"/>
    </location>
</feature>
<feature type="transmembrane region" description="Helical" evidence="7">
    <location>
        <begin position="349"/>
        <end position="370"/>
    </location>
</feature>
<evidence type="ECO:0000256" key="1">
    <source>
        <dbReference type="ARBA" id="ARBA00004651"/>
    </source>
</evidence>
<dbReference type="InterPro" id="IPR022324">
    <property type="entry name" value="Bacilysin_exporter_BacE_put"/>
</dbReference>
<feature type="transmembrane region" description="Helical" evidence="7">
    <location>
        <begin position="12"/>
        <end position="38"/>
    </location>
</feature>
<feature type="transmembrane region" description="Helical" evidence="7">
    <location>
        <begin position="310"/>
        <end position="328"/>
    </location>
</feature>
<evidence type="ECO:0000259" key="8">
    <source>
        <dbReference type="PROSITE" id="PS50850"/>
    </source>
</evidence>
<evidence type="ECO:0000313" key="10">
    <source>
        <dbReference type="Proteomes" id="UP001623592"/>
    </source>
</evidence>
<sequence>MNQYIKMLKNKSYFLLILGQIISSFGSEMYLIALTLLVLKNNGKGSSISMLYIIMLIPSIAFGPFIGILVDRMSKKKLLITADLARGILCIVSILFIKNIVVLYIFIFMQSIFGVVFGPSLRTAMVKIVDRDKLTIANSLYAFLDNTSRLIGPSLGGILVIIIGYKSIFLINGVSFIIASIFTIFIRINEKISISEDAVIRSKYAEYLKNFKEGVSYINKSNLIKFVIIFFALAMISIGALSVLNVLIINDVLKYSSAQYGIIMGIYSGGLIFGSLIAGKIADKYNELTIMIIGVGIYGVFYIGFTSINLFFVTALFIFLNGIISSCIDISYETYLQKEVNEEMQGRVFSIDISIGNCITILSMGSIGFVSELCGVRTISLLLAIYLGILALVSYRFIKSNTLIKNKRMRWLE</sequence>
<reference evidence="9 10" key="1">
    <citation type="submission" date="2024-11" db="EMBL/GenBank/DDBJ databases">
        <authorList>
            <person name="Heng Y.C."/>
            <person name="Lim A.C.H."/>
            <person name="Lee J.K.Y."/>
            <person name="Kittelmann S."/>
        </authorList>
    </citation>
    <scope>NUCLEOTIDE SEQUENCE [LARGE SCALE GENOMIC DNA]</scope>
    <source>
        <strain evidence="9 10">WILCCON 0114</strain>
    </source>
</reference>
<evidence type="ECO:0000256" key="7">
    <source>
        <dbReference type="SAM" id="Phobius"/>
    </source>
</evidence>
<evidence type="ECO:0000256" key="2">
    <source>
        <dbReference type="ARBA" id="ARBA00022448"/>
    </source>
</evidence>
<dbReference type="InterPro" id="IPR036259">
    <property type="entry name" value="MFS_trans_sf"/>
</dbReference>
<dbReference type="PANTHER" id="PTHR43266">
    <property type="entry name" value="MACROLIDE-EFFLUX PROTEIN"/>
    <property type="match status" value="1"/>
</dbReference>
<proteinExistence type="predicted"/>
<dbReference type="Proteomes" id="UP001623592">
    <property type="component" value="Unassembled WGS sequence"/>
</dbReference>
<evidence type="ECO:0000256" key="6">
    <source>
        <dbReference type="ARBA" id="ARBA00023136"/>
    </source>
</evidence>
<dbReference type="CDD" id="cd06173">
    <property type="entry name" value="MFS_MefA_like"/>
    <property type="match status" value="1"/>
</dbReference>
<evidence type="ECO:0000256" key="5">
    <source>
        <dbReference type="ARBA" id="ARBA00022989"/>
    </source>
</evidence>